<feature type="region of interest" description="Disordered" evidence="1">
    <location>
        <begin position="414"/>
        <end position="441"/>
    </location>
</feature>
<dbReference type="InterPro" id="IPR033469">
    <property type="entry name" value="CYTH-like_dom_sf"/>
</dbReference>
<dbReference type="PANTHER" id="PTHR34932">
    <property type="entry name" value="TRPL TRANSLOCATION DEFECT PROTEIN 14"/>
    <property type="match status" value="1"/>
</dbReference>
<dbReference type="EMBL" id="CAEY01000382">
    <property type="status" value="NOT_ANNOTATED_CDS"/>
    <property type="molecule type" value="Genomic_DNA"/>
</dbReference>
<dbReference type="GO" id="GO:0070300">
    <property type="term" value="F:phosphatidic acid binding"/>
    <property type="evidence" value="ECO:0007669"/>
    <property type="project" value="TreeGrafter"/>
</dbReference>
<dbReference type="InterPro" id="IPR038727">
    <property type="entry name" value="NadR/Ttd14_AAA_dom"/>
</dbReference>
<dbReference type="GO" id="GO:0005525">
    <property type="term" value="F:GTP binding"/>
    <property type="evidence" value="ECO:0007669"/>
    <property type="project" value="TreeGrafter"/>
</dbReference>
<dbReference type="Gene3D" id="3.40.50.300">
    <property type="entry name" value="P-loop containing nucleotide triphosphate hydrolases"/>
    <property type="match status" value="1"/>
</dbReference>
<evidence type="ECO:0000313" key="3">
    <source>
        <dbReference type="EnsemblMetazoa" id="tetur18g01250.1"/>
    </source>
</evidence>
<dbReference type="InterPro" id="IPR027417">
    <property type="entry name" value="P-loop_NTPase"/>
</dbReference>
<reference evidence="4" key="1">
    <citation type="submission" date="2011-08" db="EMBL/GenBank/DDBJ databases">
        <authorList>
            <person name="Rombauts S."/>
        </authorList>
    </citation>
    <scope>NUCLEOTIDE SEQUENCE</scope>
    <source>
        <strain evidence="4">London</strain>
    </source>
</reference>
<feature type="compositionally biased region" description="Low complexity" evidence="1">
    <location>
        <begin position="416"/>
        <end position="441"/>
    </location>
</feature>
<dbReference type="FunFam" id="2.40.320.10:FF:000003">
    <property type="entry name" value="Uncharacterized protein, isoform C"/>
    <property type="match status" value="1"/>
</dbReference>
<dbReference type="OrthoDB" id="6375174at2759"/>
<dbReference type="FunFam" id="3.40.50.300:FF:001321">
    <property type="entry name" value="Uncharacterized protein, isoform B"/>
    <property type="match status" value="1"/>
</dbReference>
<gene>
    <name evidence="3" type="primary">107366518</name>
</gene>
<keyword evidence="4" id="KW-1185">Reference proteome</keyword>
<evidence type="ECO:0000259" key="2">
    <source>
        <dbReference type="Pfam" id="PF13521"/>
    </source>
</evidence>
<reference evidence="3" key="2">
    <citation type="submission" date="2015-06" db="UniProtKB">
        <authorList>
            <consortium name="EnsemblMetazoa"/>
        </authorList>
    </citation>
    <scope>IDENTIFICATION</scope>
</reference>
<dbReference type="HOGENOM" id="CLU_037796_0_1_1"/>
<protein>
    <recommendedName>
        <fullName evidence="2">NadR/Ttd14 AAA domain-containing protein</fullName>
    </recommendedName>
</protein>
<dbReference type="Pfam" id="PF13521">
    <property type="entry name" value="AAA_28"/>
    <property type="match status" value="1"/>
</dbReference>
<feature type="domain" description="NadR/Ttd14 AAA" evidence="2">
    <location>
        <begin position="8"/>
        <end position="189"/>
    </location>
</feature>
<evidence type="ECO:0000313" key="4">
    <source>
        <dbReference type="Proteomes" id="UP000015104"/>
    </source>
</evidence>
<dbReference type="EnsemblMetazoa" id="tetur18g01250.1">
    <property type="protein sequence ID" value="tetur18g01250.1"/>
    <property type="gene ID" value="tetur18g01250"/>
</dbReference>
<dbReference type="SUPFAM" id="SSF52540">
    <property type="entry name" value="P-loop containing nucleoside triphosphate hydrolases"/>
    <property type="match status" value="1"/>
</dbReference>
<dbReference type="KEGG" id="tut:107366518"/>
<dbReference type="GO" id="GO:0035091">
    <property type="term" value="F:phosphatidylinositol binding"/>
    <property type="evidence" value="ECO:0007669"/>
    <property type="project" value="TreeGrafter"/>
</dbReference>
<dbReference type="SUPFAM" id="SSF55154">
    <property type="entry name" value="CYTH-like phosphatases"/>
    <property type="match status" value="1"/>
</dbReference>
<organism evidence="3 4">
    <name type="scientific">Tetranychus urticae</name>
    <name type="common">Two-spotted spider mite</name>
    <dbReference type="NCBI Taxonomy" id="32264"/>
    <lineage>
        <taxon>Eukaryota</taxon>
        <taxon>Metazoa</taxon>
        <taxon>Ecdysozoa</taxon>
        <taxon>Arthropoda</taxon>
        <taxon>Chelicerata</taxon>
        <taxon>Arachnida</taxon>
        <taxon>Acari</taxon>
        <taxon>Acariformes</taxon>
        <taxon>Trombidiformes</taxon>
        <taxon>Prostigmata</taxon>
        <taxon>Eleutherengona</taxon>
        <taxon>Raphignathae</taxon>
        <taxon>Tetranychoidea</taxon>
        <taxon>Tetranychidae</taxon>
        <taxon>Tetranychus</taxon>
    </lineage>
</organism>
<dbReference type="Proteomes" id="UP000015104">
    <property type="component" value="Unassembled WGS sequence"/>
</dbReference>
<dbReference type="InterPro" id="IPR053227">
    <property type="entry name" value="TRPL-trafficking_regulator"/>
</dbReference>
<evidence type="ECO:0000256" key="1">
    <source>
        <dbReference type="SAM" id="MobiDB-lite"/>
    </source>
</evidence>
<dbReference type="Gene3D" id="2.40.320.10">
    <property type="entry name" value="Hypothetical Protein Pfu-838710-001"/>
    <property type="match status" value="1"/>
</dbReference>
<proteinExistence type="predicted"/>
<dbReference type="eggNOG" id="ENOG502QVQD">
    <property type="taxonomic scope" value="Eukaryota"/>
</dbReference>
<sequence length="441" mass="50730">MVSPMVYKLVLTGGPCSGKTTGQAQLSTFFENIGWKVYRVPETATTLFSGGIRFPDLDEQESEKFQENLLKTMLAIETTFFDLASTCKQNCLIICDRGTLDAAAYMSRESYDKILANNNWNTVELRDNRYDQVVHLVTAAVGAEEFYNTEDNPCRTEGVEYAREIDRLTAEAWVGHPYIDVIDNSTDFKTKLRRMIAAVCRRIGIDTGDRLSKGSQKLKFLVEAKPSHDSIFPPYQDFEVVHDYLVTNNPRVQSRLRKRGQNGIWSYQYTTRRCDSQDQVVEIRRQINHRDYINYLTQRDYSHYTVYKTRRCFLWEHMYFQMDMYKSPCHPRCNGLILLETYTTAKGDVVRDHLPPFLKIVKEVTGDPAYSMFNLSLKAEWDKQNFHNTGMNVTKNTIDSNGFTIHGADNSIVEGTNNNNNNNNSNSKNNTSINITNSRIS</sequence>
<dbReference type="PANTHER" id="PTHR34932:SF1">
    <property type="entry name" value="TRPL TRANSLOCATION DEFECT PROTEIN 14"/>
    <property type="match status" value="1"/>
</dbReference>
<dbReference type="EMBL" id="CAEY01000381">
    <property type="status" value="NOT_ANNOTATED_CDS"/>
    <property type="molecule type" value="Genomic_DNA"/>
</dbReference>
<accession>T1KQV0</accession>
<dbReference type="AlphaFoldDB" id="T1KQV0"/>
<name>T1KQV0_TETUR</name>
<dbReference type="GO" id="GO:0045494">
    <property type="term" value="P:photoreceptor cell maintenance"/>
    <property type="evidence" value="ECO:0007669"/>
    <property type="project" value="TreeGrafter"/>
</dbReference>